<proteinExistence type="predicted"/>
<sequence length="282" mass="31090">MKDGFSLVEVLIAMVVGAVALGAVYGVYATQLRGYRHHQVLLDLQQQLRGASVVMAQQVRMAGFDPEGSGAFGVTDVRRYSVKGTGPDPEGQPALFYNFDLDEDGVPDPRNGFRNREHCNFRVRRIAGEGRWVLAWDNGMGRHPVAERIRMLGLAYAVDADGDGVLDRWRGGPHLTWAVDTTNDNFLDTHLDVNNDGVIDRRDFPEGADRIDGAAGTAIEPPIPVDRIRAVRIWLLAESAAPVKGHVDLGVHVVGDRLVRGTGDGHLRRVVEKTVVCRNWQR</sequence>
<keyword evidence="3" id="KW-1185">Reference proteome</keyword>
<dbReference type="InterPro" id="IPR018247">
    <property type="entry name" value="EF_Hand_1_Ca_BS"/>
</dbReference>
<protein>
    <submittedName>
        <fullName evidence="2">Prepilin-type N-terminal cleavage/methylation domain-containing protein</fullName>
    </submittedName>
</protein>
<organism evidence="2 3">
    <name type="scientific">Desulfatitalea alkaliphila</name>
    <dbReference type="NCBI Taxonomy" id="2929485"/>
    <lineage>
        <taxon>Bacteria</taxon>
        <taxon>Pseudomonadati</taxon>
        <taxon>Thermodesulfobacteriota</taxon>
        <taxon>Desulfobacteria</taxon>
        <taxon>Desulfobacterales</taxon>
        <taxon>Desulfosarcinaceae</taxon>
        <taxon>Desulfatitalea</taxon>
    </lineage>
</organism>
<evidence type="ECO:0000256" key="1">
    <source>
        <dbReference type="SAM" id="Phobius"/>
    </source>
</evidence>
<dbReference type="GO" id="GO:0005509">
    <property type="term" value="F:calcium ion binding"/>
    <property type="evidence" value="ECO:0007669"/>
    <property type="project" value="InterPro"/>
</dbReference>
<feature type="transmembrane region" description="Helical" evidence="1">
    <location>
        <begin position="6"/>
        <end position="28"/>
    </location>
</feature>
<keyword evidence="1" id="KW-0812">Transmembrane</keyword>
<name>A0AA41UK47_9BACT</name>
<reference evidence="2" key="1">
    <citation type="submission" date="2022-04" db="EMBL/GenBank/DDBJ databases">
        <title>Desulfatitalea alkaliphila sp. nov., a novel anaerobic sulfate-reducing bacterium isolated from terrestrial mud volcano, Taman Peninsula, Russia.</title>
        <authorList>
            <person name="Khomyakova M.A."/>
            <person name="Merkel A.Y."/>
            <person name="Slobodkin A.I."/>
        </authorList>
    </citation>
    <scope>NUCLEOTIDE SEQUENCE</scope>
    <source>
        <strain evidence="2">M08but</strain>
    </source>
</reference>
<dbReference type="Pfam" id="PF07963">
    <property type="entry name" value="N_methyl"/>
    <property type="match status" value="1"/>
</dbReference>
<dbReference type="Proteomes" id="UP001165427">
    <property type="component" value="Unassembled WGS sequence"/>
</dbReference>
<keyword evidence="1" id="KW-1133">Transmembrane helix</keyword>
<dbReference type="NCBIfam" id="TIGR02532">
    <property type="entry name" value="IV_pilin_GFxxxE"/>
    <property type="match status" value="1"/>
</dbReference>
<dbReference type="AlphaFoldDB" id="A0AA41UK47"/>
<gene>
    <name evidence="2" type="ORF">MRX98_15195</name>
</gene>
<dbReference type="EMBL" id="JALJRB010000019">
    <property type="protein sequence ID" value="MCJ8501929.1"/>
    <property type="molecule type" value="Genomic_DNA"/>
</dbReference>
<dbReference type="InterPro" id="IPR028974">
    <property type="entry name" value="TSP_type-3_rpt"/>
</dbReference>
<evidence type="ECO:0000313" key="3">
    <source>
        <dbReference type="Proteomes" id="UP001165427"/>
    </source>
</evidence>
<accession>A0AA41UK47</accession>
<dbReference type="InterPro" id="IPR012902">
    <property type="entry name" value="N_methyl_site"/>
</dbReference>
<comment type="caution">
    <text evidence="2">The sequence shown here is derived from an EMBL/GenBank/DDBJ whole genome shotgun (WGS) entry which is preliminary data.</text>
</comment>
<evidence type="ECO:0000313" key="2">
    <source>
        <dbReference type="EMBL" id="MCJ8501929.1"/>
    </source>
</evidence>
<dbReference type="SUPFAM" id="SSF103647">
    <property type="entry name" value="TSP type-3 repeat"/>
    <property type="match status" value="1"/>
</dbReference>
<dbReference type="PROSITE" id="PS00018">
    <property type="entry name" value="EF_HAND_1"/>
    <property type="match status" value="1"/>
</dbReference>
<dbReference type="RefSeq" id="WP_246911403.1">
    <property type="nucleotide sequence ID" value="NZ_JALJRB010000019.1"/>
</dbReference>
<keyword evidence="1" id="KW-0472">Membrane</keyword>